<organism evidence="2">
    <name type="scientific">Candidatus Kentrum sp. LPFa</name>
    <dbReference type="NCBI Taxonomy" id="2126335"/>
    <lineage>
        <taxon>Bacteria</taxon>
        <taxon>Pseudomonadati</taxon>
        <taxon>Pseudomonadota</taxon>
        <taxon>Gammaproteobacteria</taxon>
        <taxon>Candidatus Kentrum</taxon>
    </lineage>
</organism>
<evidence type="ECO:0000256" key="1">
    <source>
        <dbReference type="SAM" id="Phobius"/>
    </source>
</evidence>
<gene>
    <name evidence="2" type="ORF">BECKLPF1236A_GA0070988_101103</name>
    <name evidence="3" type="ORF">BECKLPF1236C_GA0070990_101093</name>
</gene>
<name>A0A450WCD1_9GAMM</name>
<evidence type="ECO:0000313" key="3">
    <source>
        <dbReference type="EMBL" id="VFK30373.1"/>
    </source>
</evidence>
<keyword evidence="1" id="KW-1133">Transmembrane helix</keyword>
<feature type="transmembrane region" description="Helical" evidence="1">
    <location>
        <begin position="44"/>
        <end position="63"/>
    </location>
</feature>
<keyword evidence="1" id="KW-0812">Transmembrane</keyword>
<proteinExistence type="predicted"/>
<keyword evidence="1" id="KW-0472">Membrane</keyword>
<dbReference type="EMBL" id="CAADFP010000109">
    <property type="protein sequence ID" value="VFK30373.1"/>
    <property type="molecule type" value="Genomic_DNA"/>
</dbReference>
<accession>A0A450WCD1</accession>
<protein>
    <submittedName>
        <fullName evidence="2">Uncharacterized protein</fullName>
    </submittedName>
</protein>
<evidence type="ECO:0000313" key="2">
    <source>
        <dbReference type="EMBL" id="VFK14611.1"/>
    </source>
</evidence>
<dbReference type="EMBL" id="CAADFM010000110">
    <property type="protein sequence ID" value="VFK14611.1"/>
    <property type="molecule type" value="Genomic_DNA"/>
</dbReference>
<dbReference type="AlphaFoldDB" id="A0A450WCD1"/>
<sequence length="91" mass="10726">MMNMLARSNRIQTGCSLRVHRFFRNFCFSETNNTWLNRLYMNSLIRTAIALLLLCATGPFFSYPRWYLISDQGETGHHPPSGRWMRPMILP</sequence>
<reference evidence="2" key="1">
    <citation type="submission" date="2019-02" db="EMBL/GenBank/DDBJ databases">
        <authorList>
            <person name="Gruber-Vodicka R. H."/>
            <person name="Seah K. B. B."/>
        </authorList>
    </citation>
    <scope>NUCLEOTIDE SEQUENCE</scope>
    <source>
        <strain evidence="2">BECK_S312</strain>
        <strain evidence="3">BECK_S426</strain>
    </source>
</reference>